<evidence type="ECO:0000256" key="1">
    <source>
        <dbReference type="SAM" id="MobiDB-lite"/>
    </source>
</evidence>
<evidence type="ECO:0000313" key="4">
    <source>
        <dbReference type="Proteomes" id="UP000694680"/>
    </source>
</evidence>
<dbReference type="InterPro" id="IPR036116">
    <property type="entry name" value="FN3_sf"/>
</dbReference>
<evidence type="ECO:0000313" key="3">
    <source>
        <dbReference type="Ensembl" id="ENSGWIP00000025084.1"/>
    </source>
</evidence>
<feature type="region of interest" description="Disordered" evidence="1">
    <location>
        <begin position="838"/>
        <end position="867"/>
    </location>
</feature>
<sequence length="883" mass="94226">MVCESGSVAVSWEPSKGAYSYFAVAQGNGGYASLCNSSETTCVFSDLLCGLNYTITVIGSDDTCNSTESSAVDVATVPCTPHKVTAEMTCSNDTGLVSWEEGGDGVSNYKVVAVGPDGHMAMCDSTESSCHLPSMHCGQRYNVTVTAQDGRCDNSHAHLSLQSAPCRPTNVKASLRCQSNSAAVTWEQTSGALSYVATGVAAEGSHQAECNNTMPYCDLRELQCGQTYNVRVLGQDQSCSSVDSDMAYVRTAPCPPQNVAVDTRCSEGSMDIFWSPDPDAEYFLVTAVSNTRARLYCNSSSSYCTIGDLPCGQSYNITVISVRDDCESKPSQVAMTSSAPCAARNAHGSLDCVSNSAWVVWDQSEGATKHMVFAESTTGHRSNCTASSSNTCGVPDLECGAIYTLNVQALNKHCSSNDSSSFELETGPCALQSIDATTECNSDTILVDWKQTSVSQLYVVTAEDDDLAIISCNSSSNSCLLEDVHCGTHYSIIVAATSDKCSSLRSPPKKIQTAPCKPDEVTVEMLCEENGAAVTWTHSSVATTYYLTAVGSDGHVVSHNTSVNNCSLSELHCGQTYHLSITGRGGNCSSPPITTSFSTVPCAPADPVVHFDCESKSASLSWESSDGSEEYFSYAQPSTGEEMLYCNGTDPFCTFEQLECGTVYNFSVRASNSICNSSLSAPLQAGAAPCPPANVMVRMQEISKTYWAMVSWDQVNCSDVDYLMLVTGRIQNDAQRQMAMSSYWLPRPYFEVPLPCSTAYNVTVMSRNSAGVSQPSNQITGVTVPCPPQNVQYTGNSQNAVLSWDSSVFATSYTAYSVSEGSRVTLCTTTSLSCQLSNSDPSTAQVTASNAVGESSPSQNVTGPVAKRRRRDLWEISSHTRLE</sequence>
<protein>
    <recommendedName>
        <fullName evidence="2">Fibronectin type-III domain-containing protein</fullName>
    </recommendedName>
</protein>
<reference evidence="3" key="2">
    <citation type="submission" date="2025-08" db="UniProtKB">
        <authorList>
            <consortium name="Ensembl"/>
        </authorList>
    </citation>
    <scope>IDENTIFICATION</scope>
</reference>
<feature type="compositionally biased region" description="Polar residues" evidence="1">
    <location>
        <begin position="838"/>
        <end position="862"/>
    </location>
</feature>
<name>A0A8C5ERW7_GOUWI</name>
<organism evidence="3 4">
    <name type="scientific">Gouania willdenowi</name>
    <name type="common">Blunt-snouted clingfish</name>
    <name type="synonym">Lepadogaster willdenowi</name>
    <dbReference type="NCBI Taxonomy" id="441366"/>
    <lineage>
        <taxon>Eukaryota</taxon>
        <taxon>Metazoa</taxon>
        <taxon>Chordata</taxon>
        <taxon>Craniata</taxon>
        <taxon>Vertebrata</taxon>
        <taxon>Euteleostomi</taxon>
        <taxon>Actinopterygii</taxon>
        <taxon>Neopterygii</taxon>
        <taxon>Teleostei</taxon>
        <taxon>Neoteleostei</taxon>
        <taxon>Acanthomorphata</taxon>
        <taxon>Ovalentaria</taxon>
        <taxon>Blenniimorphae</taxon>
        <taxon>Blenniiformes</taxon>
        <taxon>Gobiesocoidei</taxon>
        <taxon>Gobiesocidae</taxon>
        <taxon>Gobiesocinae</taxon>
        <taxon>Gouania</taxon>
    </lineage>
</organism>
<dbReference type="SMART" id="SM00060">
    <property type="entry name" value="FN3"/>
    <property type="match status" value="7"/>
</dbReference>
<reference evidence="3" key="3">
    <citation type="submission" date="2025-09" db="UniProtKB">
        <authorList>
            <consortium name="Ensembl"/>
        </authorList>
    </citation>
    <scope>IDENTIFICATION</scope>
</reference>
<dbReference type="CDD" id="cd00063">
    <property type="entry name" value="FN3"/>
    <property type="match status" value="3"/>
</dbReference>
<feature type="domain" description="Fibronectin type-III" evidence="2">
    <location>
        <begin position="427"/>
        <end position="516"/>
    </location>
</feature>
<dbReference type="Ensembl" id="ENSGWIT00000027428.1">
    <property type="protein sequence ID" value="ENSGWIP00000025084.1"/>
    <property type="gene ID" value="ENSGWIG00000013277.1"/>
</dbReference>
<proteinExistence type="predicted"/>
<dbReference type="Gene3D" id="2.60.40.10">
    <property type="entry name" value="Immunoglobulins"/>
    <property type="match status" value="6"/>
</dbReference>
<dbReference type="AlphaFoldDB" id="A0A8C5ERW7"/>
<dbReference type="Proteomes" id="UP000694680">
    <property type="component" value="Chromosome 4"/>
</dbReference>
<feature type="domain" description="Fibronectin type-III" evidence="2">
    <location>
        <begin position="167"/>
        <end position="254"/>
    </location>
</feature>
<dbReference type="PROSITE" id="PS50853">
    <property type="entry name" value="FN3"/>
    <property type="match status" value="5"/>
</dbReference>
<feature type="domain" description="Fibronectin type-III" evidence="2">
    <location>
        <begin position="691"/>
        <end position="786"/>
    </location>
</feature>
<feature type="domain" description="Fibronectin type-III" evidence="2">
    <location>
        <begin position="255"/>
        <end position="341"/>
    </location>
</feature>
<dbReference type="PANTHER" id="PTHR47135">
    <property type="entry name" value="FIBRONECTIN TYPE III DOMAIN-CONTAINING PROTEIN 7"/>
    <property type="match status" value="1"/>
</dbReference>
<feature type="domain" description="Fibronectin type-III" evidence="2">
    <location>
        <begin position="603"/>
        <end position="690"/>
    </location>
</feature>
<keyword evidence="4" id="KW-1185">Reference proteome</keyword>
<dbReference type="PANTHER" id="PTHR47135:SF3">
    <property type="entry name" value="FIBRONECTIN TYPE-III DOMAIN-CONTAINING PROTEIN"/>
    <property type="match status" value="1"/>
</dbReference>
<dbReference type="InterPro" id="IPR003961">
    <property type="entry name" value="FN3_dom"/>
</dbReference>
<reference evidence="3" key="1">
    <citation type="submission" date="2020-06" db="EMBL/GenBank/DDBJ databases">
        <authorList>
            <consortium name="Wellcome Sanger Institute Data Sharing"/>
        </authorList>
    </citation>
    <scope>NUCLEOTIDE SEQUENCE [LARGE SCALE GENOMIC DNA]</scope>
</reference>
<dbReference type="InterPro" id="IPR013783">
    <property type="entry name" value="Ig-like_fold"/>
</dbReference>
<dbReference type="SUPFAM" id="SSF49265">
    <property type="entry name" value="Fibronectin type III"/>
    <property type="match status" value="7"/>
</dbReference>
<accession>A0A8C5ERW7</accession>
<evidence type="ECO:0000259" key="2">
    <source>
        <dbReference type="PROSITE" id="PS50853"/>
    </source>
</evidence>